<dbReference type="InterPro" id="IPR052355">
    <property type="entry name" value="CENP-V-like"/>
</dbReference>
<name>A0A238JJ38_9RHOB</name>
<dbReference type="Proteomes" id="UP000225972">
    <property type="component" value="Unassembled WGS sequence"/>
</dbReference>
<reference evidence="6" key="1">
    <citation type="submission" date="2017-05" db="EMBL/GenBank/DDBJ databases">
        <authorList>
            <person name="Rodrigo-Torres L."/>
            <person name="Arahal R. D."/>
            <person name="Lucena T."/>
        </authorList>
    </citation>
    <scope>NUCLEOTIDE SEQUENCE [LARGE SCALE GENOMIC DNA]</scope>
    <source>
        <strain evidence="6">CECT 8649</strain>
    </source>
</reference>
<evidence type="ECO:0000256" key="2">
    <source>
        <dbReference type="ARBA" id="ARBA00022723"/>
    </source>
</evidence>
<evidence type="ECO:0000259" key="4">
    <source>
        <dbReference type="PROSITE" id="PS51891"/>
    </source>
</evidence>
<evidence type="ECO:0000256" key="3">
    <source>
        <dbReference type="ARBA" id="ARBA00022833"/>
    </source>
</evidence>
<evidence type="ECO:0000256" key="1">
    <source>
        <dbReference type="ARBA" id="ARBA00005495"/>
    </source>
</evidence>
<protein>
    <submittedName>
        <fullName evidence="5">Glutathione-dependent formaldehyde-activating enzyme</fullName>
    </submittedName>
</protein>
<dbReference type="GO" id="GO:0016846">
    <property type="term" value="F:carbon-sulfur lyase activity"/>
    <property type="evidence" value="ECO:0007669"/>
    <property type="project" value="InterPro"/>
</dbReference>
<sequence>MSETVKATCHCGAVELRVTLSDGLNTARRCDCSFCRRRGAPAVSAPLGGIDVVKGEDKLTLYSFNTHTAKHRFCSVCGIYMFHQRRSNPNEYGVNLYTIEGVEPKDMEPVKWVDGVNHPSDQ</sequence>
<keyword evidence="6" id="KW-1185">Reference proteome</keyword>
<organism evidence="5 6">
    <name type="scientific">Pelagimonas phthalicica</name>
    <dbReference type="NCBI Taxonomy" id="1037362"/>
    <lineage>
        <taxon>Bacteria</taxon>
        <taxon>Pseudomonadati</taxon>
        <taxon>Pseudomonadota</taxon>
        <taxon>Alphaproteobacteria</taxon>
        <taxon>Rhodobacterales</taxon>
        <taxon>Roseobacteraceae</taxon>
        <taxon>Pelagimonas</taxon>
    </lineage>
</organism>
<dbReference type="Gene3D" id="2.170.150.70">
    <property type="match status" value="1"/>
</dbReference>
<evidence type="ECO:0000313" key="5">
    <source>
        <dbReference type="EMBL" id="SMX30147.1"/>
    </source>
</evidence>
<dbReference type="SUPFAM" id="SSF51316">
    <property type="entry name" value="Mss4-like"/>
    <property type="match status" value="1"/>
</dbReference>
<keyword evidence="2" id="KW-0479">Metal-binding</keyword>
<dbReference type="InterPro" id="IPR011057">
    <property type="entry name" value="Mss4-like_sf"/>
</dbReference>
<dbReference type="AlphaFoldDB" id="A0A238JJ38"/>
<proteinExistence type="inferred from homology"/>
<keyword evidence="3" id="KW-0862">Zinc</keyword>
<comment type="similarity">
    <text evidence="1">Belongs to the Gfa family.</text>
</comment>
<evidence type="ECO:0000313" key="6">
    <source>
        <dbReference type="Proteomes" id="UP000225972"/>
    </source>
</evidence>
<gene>
    <name evidence="5" type="ORF">TRP8649_04287</name>
</gene>
<dbReference type="EMBL" id="FXXP01000003">
    <property type="protein sequence ID" value="SMX30147.1"/>
    <property type="molecule type" value="Genomic_DNA"/>
</dbReference>
<dbReference type="PANTHER" id="PTHR28620:SF1">
    <property type="entry name" value="CENP-V_GFA DOMAIN-CONTAINING PROTEIN"/>
    <property type="match status" value="1"/>
</dbReference>
<dbReference type="InterPro" id="IPR006913">
    <property type="entry name" value="CENP-V/GFA"/>
</dbReference>
<dbReference type="Pfam" id="PF04828">
    <property type="entry name" value="GFA"/>
    <property type="match status" value="1"/>
</dbReference>
<dbReference type="GO" id="GO:0046872">
    <property type="term" value="F:metal ion binding"/>
    <property type="evidence" value="ECO:0007669"/>
    <property type="project" value="UniProtKB-KW"/>
</dbReference>
<accession>A0A238JJ38</accession>
<dbReference type="OrthoDB" id="9807246at2"/>
<dbReference type="PROSITE" id="PS51891">
    <property type="entry name" value="CENP_V_GFA"/>
    <property type="match status" value="1"/>
</dbReference>
<feature type="domain" description="CENP-V/GFA" evidence="4">
    <location>
        <begin position="5"/>
        <end position="121"/>
    </location>
</feature>
<dbReference type="RefSeq" id="WP_099248947.1">
    <property type="nucleotide sequence ID" value="NZ_FXXP01000003.1"/>
</dbReference>
<dbReference type="PANTHER" id="PTHR28620">
    <property type="entry name" value="CENTROMERE PROTEIN V"/>
    <property type="match status" value="1"/>
</dbReference>